<name>A0A1R2CMM5_9CILI</name>
<organism evidence="2 3">
    <name type="scientific">Stentor coeruleus</name>
    <dbReference type="NCBI Taxonomy" id="5963"/>
    <lineage>
        <taxon>Eukaryota</taxon>
        <taxon>Sar</taxon>
        <taxon>Alveolata</taxon>
        <taxon>Ciliophora</taxon>
        <taxon>Postciliodesmatophora</taxon>
        <taxon>Heterotrichea</taxon>
        <taxon>Heterotrichida</taxon>
        <taxon>Stentoridae</taxon>
        <taxon>Stentor</taxon>
    </lineage>
</organism>
<feature type="compositionally biased region" description="Acidic residues" evidence="1">
    <location>
        <begin position="8"/>
        <end position="21"/>
    </location>
</feature>
<dbReference type="AlphaFoldDB" id="A0A1R2CMM5"/>
<feature type="region of interest" description="Disordered" evidence="1">
    <location>
        <begin position="311"/>
        <end position="385"/>
    </location>
</feature>
<evidence type="ECO:0000256" key="1">
    <source>
        <dbReference type="SAM" id="MobiDB-lite"/>
    </source>
</evidence>
<dbReference type="OrthoDB" id="325444at2759"/>
<dbReference type="Proteomes" id="UP000187209">
    <property type="component" value="Unassembled WGS sequence"/>
</dbReference>
<proteinExistence type="predicted"/>
<protein>
    <submittedName>
        <fullName evidence="2">Uncharacterized protein</fullName>
    </submittedName>
</protein>
<gene>
    <name evidence="2" type="ORF">SteCoe_7386</name>
</gene>
<accession>A0A1R2CMM5</accession>
<feature type="region of interest" description="Disordered" evidence="1">
    <location>
        <begin position="1"/>
        <end position="28"/>
    </location>
</feature>
<evidence type="ECO:0000313" key="2">
    <source>
        <dbReference type="EMBL" id="OMJ90274.1"/>
    </source>
</evidence>
<dbReference type="EMBL" id="MPUH01000106">
    <property type="protein sequence ID" value="OMJ90274.1"/>
    <property type="molecule type" value="Genomic_DNA"/>
</dbReference>
<comment type="caution">
    <text evidence="2">The sequence shown here is derived from an EMBL/GenBank/DDBJ whole genome shotgun (WGS) entry which is preliminary data.</text>
</comment>
<keyword evidence="3" id="KW-1185">Reference proteome</keyword>
<feature type="compositionally biased region" description="Basic and acidic residues" evidence="1">
    <location>
        <begin position="376"/>
        <end position="385"/>
    </location>
</feature>
<sequence length="385" mass="45203">MSSSSDDAAIDADEFWEDSQDESSIRADSPIKISTDYRRGATIRTNISPSKFIFKQLTSIPEDFFKQRMEMSIHKLRKENDEQIKSVKLVVRNKTRKELKSAVDEIRAQFEKEVFLIKQEHDKMKEEISKKNKEIMLIAEYMIDQETMITQNRLQTLFKVEEVDKTAEIFAEEKQLKKDLGVLKVQIDAMKEAIKDYTNDTVQSASKVKELDQEIAFILSRNRQELKELEVYLEGRVTKAMEERDKIREEFETYKKSGWKELEDKEVSCRRQRDIIIALQSELKKAKSILNNPRLKLRVHEKLKDYLDEYERESNESPATLPNRTAIPSRRSKTVEKRNTFTSKTNYDYSAKHGSFNDNSTDFPKSQLKKPMTNDNTHRSRLSES</sequence>
<evidence type="ECO:0000313" key="3">
    <source>
        <dbReference type="Proteomes" id="UP000187209"/>
    </source>
</evidence>
<reference evidence="2 3" key="1">
    <citation type="submission" date="2016-11" db="EMBL/GenBank/DDBJ databases">
        <title>The macronuclear genome of Stentor coeruleus: a giant cell with tiny introns.</title>
        <authorList>
            <person name="Slabodnick M."/>
            <person name="Ruby J.G."/>
            <person name="Reiff S.B."/>
            <person name="Swart E.C."/>
            <person name="Gosai S."/>
            <person name="Prabakaran S."/>
            <person name="Witkowska E."/>
            <person name="Larue G.E."/>
            <person name="Fisher S."/>
            <person name="Freeman R.M."/>
            <person name="Gunawardena J."/>
            <person name="Chu W."/>
            <person name="Stover N.A."/>
            <person name="Gregory B.D."/>
            <person name="Nowacki M."/>
            <person name="Derisi J."/>
            <person name="Roy S.W."/>
            <person name="Marshall W.F."/>
            <person name="Sood P."/>
        </authorList>
    </citation>
    <scope>NUCLEOTIDE SEQUENCE [LARGE SCALE GENOMIC DNA]</scope>
    <source>
        <strain evidence="2">WM001</strain>
    </source>
</reference>